<dbReference type="EMBL" id="CP162514">
    <property type="protein sequence ID" value="XDH86781.1"/>
    <property type="molecule type" value="Genomic_DNA"/>
</dbReference>
<accession>A0AB39AMP8</accession>
<dbReference type="PROSITE" id="PS51186">
    <property type="entry name" value="GNAT"/>
    <property type="match status" value="1"/>
</dbReference>
<protein>
    <submittedName>
        <fullName evidence="2">GNAT family N-acetyltransferase</fullName>
        <ecNumber evidence="2">2.3.-.-</ecNumber>
    </submittedName>
</protein>
<dbReference type="GO" id="GO:0016747">
    <property type="term" value="F:acyltransferase activity, transferring groups other than amino-acyl groups"/>
    <property type="evidence" value="ECO:0007669"/>
    <property type="project" value="InterPro"/>
</dbReference>
<dbReference type="InterPro" id="IPR016181">
    <property type="entry name" value="Acyl_CoA_acyltransferase"/>
</dbReference>
<proteinExistence type="predicted"/>
<dbReference type="RefSeq" id="WP_058155105.1">
    <property type="nucleotide sequence ID" value="NZ_CP162514.1"/>
</dbReference>
<evidence type="ECO:0000313" key="2">
    <source>
        <dbReference type="EMBL" id="XDH86781.1"/>
    </source>
</evidence>
<dbReference type="PANTHER" id="PTHR43415">
    <property type="entry name" value="SPERMIDINE N(1)-ACETYLTRANSFERASE"/>
    <property type="match status" value="1"/>
</dbReference>
<feature type="domain" description="N-acetyltransferase" evidence="1">
    <location>
        <begin position="11"/>
        <end position="152"/>
    </location>
</feature>
<dbReference type="EC" id="2.3.-.-" evidence="2"/>
<dbReference type="SUPFAM" id="SSF55729">
    <property type="entry name" value="Acyl-CoA N-acyltransferases (Nat)"/>
    <property type="match status" value="1"/>
</dbReference>
<dbReference type="Gene3D" id="3.40.630.30">
    <property type="match status" value="1"/>
</dbReference>
<reference evidence="2" key="1">
    <citation type="submission" date="2024-07" db="EMBL/GenBank/DDBJ databases">
        <authorList>
            <person name="Jiang Y."/>
            <person name="Qin Q."/>
        </authorList>
    </citation>
    <scope>NUCLEOTIDE SEQUENCE</scope>
    <source>
        <strain evidence="2">SD03</strain>
    </source>
</reference>
<name>A0AB39AMP8_9GAMM</name>
<organism evidence="2">
    <name type="scientific">Pseudoalteromonas sp. SD03</name>
    <dbReference type="NCBI Taxonomy" id="3231719"/>
    <lineage>
        <taxon>Bacteria</taxon>
        <taxon>Pseudomonadati</taxon>
        <taxon>Pseudomonadota</taxon>
        <taxon>Gammaproteobacteria</taxon>
        <taxon>Alteromonadales</taxon>
        <taxon>Pseudoalteromonadaceae</taxon>
        <taxon>Pseudoalteromonas</taxon>
    </lineage>
</organism>
<dbReference type="PANTHER" id="PTHR43415:SF3">
    <property type="entry name" value="GNAT-FAMILY ACETYLTRANSFERASE"/>
    <property type="match status" value="1"/>
</dbReference>
<dbReference type="Pfam" id="PF13302">
    <property type="entry name" value="Acetyltransf_3"/>
    <property type="match status" value="1"/>
</dbReference>
<sequence length="152" mass="17181">MQQNPNLISKVQLKKATYSDKKNVFEWQTSSGVRKYFKQTAIPTWPEHCKWFEDTLKRADRTLYIINHDGNDIGTLRLDEIELNKYEVSILISPQAQGKGIGVAALNNITELKKHGTIIAEIRPDNLASITAFTKAGFTALTPSLYSLRIES</sequence>
<gene>
    <name evidence="2" type="ORF">ABZP26_12015</name>
</gene>
<evidence type="ECO:0000259" key="1">
    <source>
        <dbReference type="PROSITE" id="PS51186"/>
    </source>
</evidence>
<keyword evidence="2" id="KW-0808">Transferase</keyword>
<dbReference type="CDD" id="cd04301">
    <property type="entry name" value="NAT_SF"/>
    <property type="match status" value="1"/>
</dbReference>
<dbReference type="InterPro" id="IPR000182">
    <property type="entry name" value="GNAT_dom"/>
</dbReference>
<dbReference type="AlphaFoldDB" id="A0AB39AMP8"/>
<keyword evidence="2" id="KW-0012">Acyltransferase</keyword>